<comment type="similarity">
    <text evidence="2">Belongs to the histidine acid phosphatase family. MINPP1 subfamily.</text>
</comment>
<comment type="catalytic activity">
    <reaction evidence="15">
        <text>(2R)-2,3-bisphosphoglycerate + H2O = (2R)-2-phosphoglycerate + phosphate</text>
        <dbReference type="Rhea" id="RHEA:27381"/>
        <dbReference type="ChEBI" id="CHEBI:15377"/>
        <dbReference type="ChEBI" id="CHEBI:43474"/>
        <dbReference type="ChEBI" id="CHEBI:58248"/>
        <dbReference type="ChEBI" id="CHEBI:58289"/>
        <dbReference type="EC" id="3.1.3.80"/>
    </reaction>
    <physiologicalReaction direction="left-to-right" evidence="15">
        <dbReference type="Rhea" id="RHEA:27382"/>
    </physiologicalReaction>
</comment>
<feature type="disulfide bond" evidence="16">
    <location>
        <begin position="250"/>
        <end position="263"/>
    </location>
</feature>
<keyword evidence="10" id="KW-0325">Glycoprotein</keyword>
<comment type="subcellular location">
    <subcellularLocation>
        <location evidence="1">Cell membrane</location>
    </subcellularLocation>
</comment>
<feature type="signal peptide" evidence="17">
    <location>
        <begin position="1"/>
        <end position="18"/>
    </location>
</feature>
<evidence type="ECO:0000256" key="2">
    <source>
        <dbReference type="ARBA" id="ARBA00008422"/>
    </source>
</evidence>
<feature type="disulfide bond" evidence="16">
    <location>
        <begin position="59"/>
        <end position="382"/>
    </location>
</feature>
<feature type="disulfide bond" evidence="16">
    <location>
        <begin position="406"/>
        <end position="411"/>
    </location>
</feature>
<dbReference type="Gene3D" id="3.40.50.1240">
    <property type="entry name" value="Phosphoglycerate mutase-like"/>
    <property type="match status" value="1"/>
</dbReference>
<evidence type="ECO:0000256" key="12">
    <source>
        <dbReference type="ARBA" id="ARBA00043668"/>
    </source>
</evidence>
<organism evidence="18 19">
    <name type="scientific">Pinctada imbricata</name>
    <name type="common">Atlantic pearl-oyster</name>
    <name type="synonym">Pinctada martensii</name>
    <dbReference type="NCBI Taxonomy" id="66713"/>
    <lineage>
        <taxon>Eukaryota</taxon>
        <taxon>Metazoa</taxon>
        <taxon>Spiralia</taxon>
        <taxon>Lophotrochozoa</taxon>
        <taxon>Mollusca</taxon>
        <taxon>Bivalvia</taxon>
        <taxon>Autobranchia</taxon>
        <taxon>Pteriomorphia</taxon>
        <taxon>Pterioida</taxon>
        <taxon>Pterioidea</taxon>
        <taxon>Pteriidae</taxon>
        <taxon>Pinctada</taxon>
    </lineage>
</organism>
<dbReference type="PIRSF" id="PIRSF000894">
    <property type="entry name" value="Acid_phosphatase"/>
    <property type="match status" value="1"/>
</dbReference>
<dbReference type="GO" id="GO:0005886">
    <property type="term" value="C:plasma membrane"/>
    <property type="evidence" value="ECO:0007669"/>
    <property type="project" value="UniProtKB-SubCell"/>
</dbReference>
<dbReference type="GO" id="GO:0052745">
    <property type="term" value="F:inositol phosphate phosphatase activity"/>
    <property type="evidence" value="ECO:0007669"/>
    <property type="project" value="TreeGrafter"/>
</dbReference>
<evidence type="ECO:0000256" key="9">
    <source>
        <dbReference type="ARBA" id="ARBA00023136"/>
    </source>
</evidence>
<evidence type="ECO:0000256" key="10">
    <source>
        <dbReference type="ARBA" id="ARBA00023180"/>
    </source>
</evidence>
<evidence type="ECO:0000256" key="8">
    <source>
        <dbReference type="ARBA" id="ARBA00022801"/>
    </source>
</evidence>
<dbReference type="InterPro" id="IPR000560">
    <property type="entry name" value="His_Pase_clade-2"/>
</dbReference>
<keyword evidence="16" id="KW-1015">Disulfide bond</keyword>
<keyword evidence="8" id="KW-0378">Hydrolase</keyword>
<keyword evidence="6" id="KW-1003">Cell membrane</keyword>
<comment type="catalytic activity">
    <reaction evidence="14">
        <text>1D-myo-inositol hexakisphosphate + H2O = 1D-myo-inositol 1,2,4,5,6-pentakisphosphate + phosphate</text>
        <dbReference type="Rhea" id="RHEA:16989"/>
        <dbReference type="ChEBI" id="CHEBI:15377"/>
        <dbReference type="ChEBI" id="CHEBI:43474"/>
        <dbReference type="ChEBI" id="CHEBI:57798"/>
        <dbReference type="ChEBI" id="CHEBI:58130"/>
        <dbReference type="EC" id="3.1.3.62"/>
    </reaction>
    <physiologicalReaction direction="left-to-right" evidence="14">
        <dbReference type="Rhea" id="RHEA:16990"/>
    </physiologicalReaction>
</comment>
<feature type="chain" id="PRO_5041709119" description="Multiple inositol polyphosphate phosphatase 1" evidence="17">
    <location>
        <begin position="19"/>
        <end position="445"/>
    </location>
</feature>
<evidence type="ECO:0000256" key="3">
    <source>
        <dbReference type="ARBA" id="ARBA00012976"/>
    </source>
</evidence>
<evidence type="ECO:0000256" key="5">
    <source>
        <dbReference type="ARBA" id="ARBA00018097"/>
    </source>
</evidence>
<keyword evidence="19" id="KW-1185">Reference proteome</keyword>
<evidence type="ECO:0000256" key="6">
    <source>
        <dbReference type="ARBA" id="ARBA00022475"/>
    </source>
</evidence>
<dbReference type="GO" id="GO:0003993">
    <property type="term" value="F:acid phosphatase activity"/>
    <property type="evidence" value="ECO:0007669"/>
    <property type="project" value="TreeGrafter"/>
</dbReference>
<keyword evidence="9" id="KW-0472">Membrane</keyword>
<gene>
    <name evidence="18" type="ORF">FSP39_020868</name>
</gene>
<comment type="caution">
    <text evidence="18">The sequence shown here is derived from an EMBL/GenBank/DDBJ whole genome shotgun (WGS) entry which is preliminary data.</text>
</comment>
<evidence type="ECO:0000256" key="13">
    <source>
        <dbReference type="ARBA" id="ARBA00043671"/>
    </source>
</evidence>
<evidence type="ECO:0000256" key="1">
    <source>
        <dbReference type="ARBA" id="ARBA00004236"/>
    </source>
</evidence>
<dbReference type="EC" id="3.1.3.80" evidence="3"/>
<name>A0AA88Y688_PINIB</name>
<evidence type="ECO:0000256" key="14">
    <source>
        <dbReference type="ARBA" id="ARBA00043691"/>
    </source>
</evidence>
<dbReference type="PANTHER" id="PTHR20963:SF8">
    <property type="entry name" value="MULTIPLE INOSITOL POLYPHOSPHATE PHOSPHATASE 1"/>
    <property type="match status" value="1"/>
</dbReference>
<dbReference type="EMBL" id="VSWD01000007">
    <property type="protein sequence ID" value="KAK3098576.1"/>
    <property type="molecule type" value="Genomic_DNA"/>
</dbReference>
<dbReference type="Pfam" id="PF00328">
    <property type="entry name" value="His_Phos_2"/>
    <property type="match status" value="1"/>
</dbReference>
<evidence type="ECO:0000313" key="19">
    <source>
        <dbReference type="Proteomes" id="UP001186944"/>
    </source>
</evidence>
<evidence type="ECO:0000256" key="15">
    <source>
        <dbReference type="ARBA" id="ARBA00043832"/>
    </source>
</evidence>
<keyword evidence="7 17" id="KW-0732">Signal</keyword>
<accession>A0AA88Y688</accession>
<dbReference type="GO" id="GO:0034417">
    <property type="term" value="F:bisphosphoglycerate 3-phosphatase activity"/>
    <property type="evidence" value="ECO:0007669"/>
    <property type="project" value="UniProtKB-EC"/>
</dbReference>
<comment type="catalytic activity">
    <reaction evidence="13">
        <text>1D-myo-inositol 1,2,4,5,6-pentakisphosphate + H2O = 1D-myo-inositol 1,2,5,6-tetrakisphosphate + phosphate</text>
        <dbReference type="Rhea" id="RHEA:77115"/>
        <dbReference type="ChEBI" id="CHEBI:15377"/>
        <dbReference type="ChEBI" id="CHEBI:43474"/>
        <dbReference type="ChEBI" id="CHEBI:57798"/>
        <dbReference type="ChEBI" id="CHEBI:195535"/>
        <dbReference type="EC" id="3.1.3.62"/>
    </reaction>
    <physiologicalReaction direction="left-to-right" evidence="13">
        <dbReference type="Rhea" id="RHEA:77116"/>
    </physiologicalReaction>
</comment>
<evidence type="ECO:0000256" key="16">
    <source>
        <dbReference type="PIRSR" id="PIRSR000894-2"/>
    </source>
</evidence>
<dbReference type="CDD" id="cd07061">
    <property type="entry name" value="HP_HAP_like"/>
    <property type="match status" value="1"/>
</dbReference>
<evidence type="ECO:0000256" key="17">
    <source>
        <dbReference type="SAM" id="SignalP"/>
    </source>
</evidence>
<evidence type="ECO:0000313" key="18">
    <source>
        <dbReference type="EMBL" id="KAK3098576.1"/>
    </source>
</evidence>
<dbReference type="InterPro" id="IPR016274">
    <property type="entry name" value="Histidine_acid_Pase_euk"/>
</dbReference>
<proteinExistence type="inferred from homology"/>
<evidence type="ECO:0000256" key="7">
    <source>
        <dbReference type="ARBA" id="ARBA00022729"/>
    </source>
</evidence>
<dbReference type="PANTHER" id="PTHR20963">
    <property type="entry name" value="MULTIPLE INOSITOL POLYPHOSPHATE PHOSPHATASE-RELATED"/>
    <property type="match status" value="1"/>
</dbReference>
<dbReference type="Proteomes" id="UP001186944">
    <property type="component" value="Unassembled WGS sequence"/>
</dbReference>
<sequence>MFGFTAITLSTICVCGNADILTGYGNNLFASKTGYFWTHPAKQFILNQFNDLHYNNSTCKAIQLNFISRHAARYTGADDMDSFTLLQNKIKSSYKNTNYSFIQSWVNDYPTTKESSVTKLGIEEMNYLGEKFGYALLDLLRSKLNTVKLRCSHSQRTNTSAQAFFKGLSKAVNNSNVLHVLPAVDDRVTHFYKGCSNYESKVEYNKTYMHEMYDFQKTPTFMNMVNGIADRLGMLHILTADDAKMMYLLCATEVAIRNRSEWCTLQTDSDREILEYENDLEDYYLRLYGHPVTAAMTCPLVQDVFRSLDHALYRSKSNQTYPVVDARFGHSPTIGALLAALGLFKDVHPLTAKNYQTMKHRLFFDSSVIPFSANVAFILYECGHGTPKTNFLKLYVNEEPVVIPACNSVTCEYSVVRRYYSDMVDKCDWNNVCKSVHFSPSNIVG</sequence>
<protein>
    <recommendedName>
        <fullName evidence="5">Multiple inositol polyphosphate phosphatase 1</fullName>
        <ecNumber evidence="4">3.1.3.62</ecNumber>
        <ecNumber evidence="3">3.1.3.80</ecNumber>
    </recommendedName>
    <alternativeName>
        <fullName evidence="11">2,3-bisphosphoglycerate 3-phosphatase</fullName>
    </alternativeName>
</protein>
<reference evidence="18" key="1">
    <citation type="submission" date="2019-08" db="EMBL/GenBank/DDBJ databases">
        <title>The improved chromosome-level genome for the pearl oyster Pinctada fucata martensii using PacBio sequencing and Hi-C.</title>
        <authorList>
            <person name="Zheng Z."/>
        </authorList>
    </citation>
    <scope>NUCLEOTIDE SEQUENCE</scope>
    <source>
        <strain evidence="18">ZZ-2019</strain>
        <tissue evidence="18">Adductor muscle</tissue>
    </source>
</reference>
<dbReference type="AlphaFoldDB" id="A0AA88Y688"/>
<evidence type="ECO:0000256" key="11">
    <source>
        <dbReference type="ARBA" id="ARBA00031642"/>
    </source>
</evidence>
<dbReference type="EC" id="3.1.3.62" evidence="4"/>
<dbReference type="InterPro" id="IPR029033">
    <property type="entry name" value="His_PPase_superfam"/>
</dbReference>
<evidence type="ECO:0000256" key="4">
    <source>
        <dbReference type="ARBA" id="ARBA00013040"/>
    </source>
</evidence>
<dbReference type="SUPFAM" id="SSF53254">
    <property type="entry name" value="Phosphoglycerate mutase-like"/>
    <property type="match status" value="1"/>
</dbReference>
<comment type="catalytic activity">
    <reaction evidence="12">
        <text>1D-myo-inositol 1,2,5,6-tetrakisphosphate + H2O = 1D-myo-inositol 1,2,6-trisphosphate + phosphate</text>
        <dbReference type="Rhea" id="RHEA:77119"/>
        <dbReference type="ChEBI" id="CHEBI:15377"/>
        <dbReference type="ChEBI" id="CHEBI:43474"/>
        <dbReference type="ChEBI" id="CHEBI:195535"/>
        <dbReference type="ChEBI" id="CHEBI:195537"/>
        <dbReference type="EC" id="3.1.3.62"/>
    </reaction>
    <physiologicalReaction direction="left-to-right" evidence="12">
        <dbReference type="Rhea" id="RHEA:77120"/>
    </physiologicalReaction>
</comment>